<keyword evidence="1" id="KW-1133">Transmembrane helix</keyword>
<dbReference type="AlphaFoldDB" id="A0A0P6Y222"/>
<proteinExistence type="predicted"/>
<dbReference type="PROSITE" id="PS51257">
    <property type="entry name" value="PROKAR_LIPOPROTEIN"/>
    <property type="match status" value="1"/>
</dbReference>
<reference evidence="2 3" key="1">
    <citation type="submission" date="2015-07" db="EMBL/GenBank/DDBJ databases">
        <title>Whole genome sequence of Herpetosiphon geysericola DSM 7119.</title>
        <authorList>
            <person name="Hemp J."/>
            <person name="Ward L.M."/>
            <person name="Pace L.A."/>
            <person name="Fischer W.W."/>
        </authorList>
    </citation>
    <scope>NUCLEOTIDE SEQUENCE [LARGE SCALE GENOMIC DNA]</scope>
    <source>
        <strain evidence="2 3">DSM 7119</strain>
    </source>
</reference>
<gene>
    <name evidence="2" type="ORF">SE18_19615</name>
</gene>
<keyword evidence="3" id="KW-1185">Reference proteome</keyword>
<comment type="caution">
    <text evidence="2">The sequence shown here is derived from an EMBL/GenBank/DDBJ whole genome shotgun (WGS) entry which is preliminary data.</text>
</comment>
<feature type="transmembrane region" description="Helical" evidence="1">
    <location>
        <begin position="6"/>
        <end position="29"/>
    </location>
</feature>
<keyword evidence="1" id="KW-0812">Transmembrane</keyword>
<keyword evidence="1" id="KW-0472">Membrane</keyword>
<evidence type="ECO:0000313" key="3">
    <source>
        <dbReference type="Proteomes" id="UP000050277"/>
    </source>
</evidence>
<accession>A0A0P6Y222</accession>
<dbReference type="EMBL" id="LGKP01000030">
    <property type="protein sequence ID" value="KPL83051.1"/>
    <property type="molecule type" value="Genomic_DNA"/>
</dbReference>
<sequence length="63" mass="7013">MKDLLVMLAIWLFYGCILGSGIATIMSFFGPLERMLWFRRASFYLIRAATVVGVVLTGLVLLG</sequence>
<name>A0A0P6Y222_9CHLR</name>
<evidence type="ECO:0000313" key="2">
    <source>
        <dbReference type="EMBL" id="KPL83051.1"/>
    </source>
</evidence>
<protein>
    <submittedName>
        <fullName evidence="2">Uncharacterized protein</fullName>
    </submittedName>
</protein>
<dbReference type="RefSeq" id="WP_054536161.1">
    <property type="nucleotide sequence ID" value="NZ_LGKP01000030.1"/>
</dbReference>
<organism evidence="2 3">
    <name type="scientific">Herpetosiphon geysericola</name>
    <dbReference type="NCBI Taxonomy" id="70996"/>
    <lineage>
        <taxon>Bacteria</taxon>
        <taxon>Bacillati</taxon>
        <taxon>Chloroflexota</taxon>
        <taxon>Chloroflexia</taxon>
        <taxon>Herpetosiphonales</taxon>
        <taxon>Herpetosiphonaceae</taxon>
        <taxon>Herpetosiphon</taxon>
    </lineage>
</organism>
<feature type="transmembrane region" description="Helical" evidence="1">
    <location>
        <begin position="41"/>
        <end position="62"/>
    </location>
</feature>
<evidence type="ECO:0000256" key="1">
    <source>
        <dbReference type="SAM" id="Phobius"/>
    </source>
</evidence>
<dbReference type="Proteomes" id="UP000050277">
    <property type="component" value="Unassembled WGS sequence"/>
</dbReference>
<dbReference type="STRING" id="70996.SE18_19615"/>